<name>A0AAV5NMS2_9VIBR</name>
<dbReference type="InterPro" id="IPR037138">
    <property type="entry name" value="His_deacetylse_dom_sf"/>
</dbReference>
<dbReference type="InterPro" id="IPR023696">
    <property type="entry name" value="Ureohydrolase_dom_sf"/>
</dbReference>
<dbReference type="AlphaFoldDB" id="A0AAV5NMS2"/>
<gene>
    <name evidence="3" type="ORF">GCM10007932_09180</name>
</gene>
<dbReference type="RefSeq" id="WP_126607597.1">
    <property type="nucleotide sequence ID" value="NZ_AP025144.1"/>
</dbReference>
<reference evidence="4" key="1">
    <citation type="journal article" date="2019" name="Int. J. Syst. Evol. Microbiol.">
        <title>The Global Catalogue of Microorganisms (GCM) 10K type strain sequencing project: providing services to taxonomists for standard genome sequencing and annotation.</title>
        <authorList>
            <consortium name="The Broad Institute Genomics Platform"/>
            <consortium name="The Broad Institute Genome Sequencing Center for Infectious Disease"/>
            <person name="Wu L."/>
            <person name="Ma J."/>
        </authorList>
    </citation>
    <scope>NUCLEOTIDE SEQUENCE [LARGE SCALE GENOMIC DNA]</scope>
    <source>
        <strain evidence="4">NBRC 15640</strain>
    </source>
</reference>
<comment type="caution">
    <text evidence="3">The sequence shown here is derived from an EMBL/GenBank/DDBJ whole genome shotgun (WGS) entry which is preliminary data.</text>
</comment>
<evidence type="ECO:0000256" key="1">
    <source>
        <dbReference type="ARBA" id="ARBA00005947"/>
    </source>
</evidence>
<evidence type="ECO:0000313" key="3">
    <source>
        <dbReference type="EMBL" id="GLQ71558.1"/>
    </source>
</evidence>
<evidence type="ECO:0000259" key="2">
    <source>
        <dbReference type="Pfam" id="PF00850"/>
    </source>
</evidence>
<dbReference type="EMBL" id="BSNX01000007">
    <property type="protein sequence ID" value="GLQ71558.1"/>
    <property type="molecule type" value="Genomic_DNA"/>
</dbReference>
<dbReference type="SUPFAM" id="SSF52768">
    <property type="entry name" value="Arginase/deacetylase"/>
    <property type="match status" value="1"/>
</dbReference>
<accession>A0AAV5NMS2</accession>
<comment type="similarity">
    <text evidence="1">Belongs to the histone deacetylase family.</text>
</comment>
<dbReference type="Pfam" id="PF00850">
    <property type="entry name" value="Hist_deacetyl"/>
    <property type="match status" value="1"/>
</dbReference>
<protein>
    <submittedName>
        <fullName evidence="3">Acetylpolyamine aminohydrolase</fullName>
    </submittedName>
</protein>
<dbReference type="Proteomes" id="UP001156690">
    <property type="component" value="Unassembled WGS sequence"/>
</dbReference>
<dbReference type="InterPro" id="IPR023801">
    <property type="entry name" value="His_deacetylse_dom"/>
</dbReference>
<dbReference type="PANTHER" id="PTHR10625:SF10">
    <property type="entry name" value="HISTONE DEACETYLASE HDAC1"/>
    <property type="match status" value="1"/>
</dbReference>
<feature type="domain" description="Histone deacetylase" evidence="2">
    <location>
        <begin position="39"/>
        <end position="327"/>
    </location>
</feature>
<dbReference type="PRINTS" id="PR01270">
    <property type="entry name" value="HDASUPER"/>
</dbReference>
<proteinExistence type="inferred from homology"/>
<dbReference type="InterPro" id="IPR000286">
    <property type="entry name" value="HDACs"/>
</dbReference>
<organism evidence="3 4">
    <name type="scientific">Vibrio penaeicida</name>
    <dbReference type="NCBI Taxonomy" id="104609"/>
    <lineage>
        <taxon>Bacteria</taxon>
        <taxon>Pseudomonadati</taxon>
        <taxon>Pseudomonadota</taxon>
        <taxon>Gammaproteobacteria</taxon>
        <taxon>Vibrionales</taxon>
        <taxon>Vibrionaceae</taxon>
        <taxon>Vibrio</taxon>
    </lineage>
</organism>
<evidence type="ECO:0000313" key="4">
    <source>
        <dbReference type="Proteomes" id="UP001156690"/>
    </source>
</evidence>
<keyword evidence="4" id="KW-1185">Reference proteome</keyword>
<sequence>MSNKTGFLYDEQCFWHTAGEHALVLPVGGWVQPMSAGGHAESPETKRRLKNLLDASGITKHLTLSSAPSCSQAQLLRVHPEHYLNEFKALSDEKGGELGLYAPFGKGSFEIATRSAGLACHAVDKVISGELDNAYSLSRPPGHHCLADQSMGFCLLANIAIAVEHAIEVHGLSRIAVVDWDVHHGNGTQDIFYSRPDVLTISLHQQGCFPPGYSGEEDIGLNKGKGSNINIPLMPGGGHTSYLNAMEKIVIPALDAYQPELILVASGYDACGVDPLARMLAHSETYRTMTQMIMEVSGRHANNKLVIVHEGGYSETYVPFCGLAVIETLCGVKTGIEDPMLELIQAQQPCQSFNQLQAEKIDLLAKNTPLLV</sequence>
<dbReference type="Gene3D" id="3.40.800.20">
    <property type="entry name" value="Histone deacetylase domain"/>
    <property type="match status" value="1"/>
</dbReference>
<dbReference type="CDD" id="cd09996">
    <property type="entry name" value="HDAC_classII_1"/>
    <property type="match status" value="1"/>
</dbReference>
<dbReference type="GO" id="GO:0004407">
    <property type="term" value="F:histone deacetylase activity"/>
    <property type="evidence" value="ECO:0007669"/>
    <property type="project" value="TreeGrafter"/>
</dbReference>
<dbReference type="PANTHER" id="PTHR10625">
    <property type="entry name" value="HISTONE DEACETYLASE HDAC1-RELATED"/>
    <property type="match status" value="1"/>
</dbReference>
<dbReference type="GO" id="GO:0040029">
    <property type="term" value="P:epigenetic regulation of gene expression"/>
    <property type="evidence" value="ECO:0007669"/>
    <property type="project" value="TreeGrafter"/>
</dbReference>